<sequence length="79" mass="7734">MPVPVPVPAPVPAPASSASTRPPASSSRTPPPGQAGRAAGLATVALATTHRADELDADLVVTDLSALVTDAGVEISVRG</sequence>
<comment type="caution">
    <text evidence="2">The sequence shown here is derived from an EMBL/GenBank/DDBJ whole genome shotgun (WGS) entry which is preliminary data.</text>
</comment>
<name>A0ABP7P8D3_9ACTN</name>
<evidence type="ECO:0000313" key="3">
    <source>
        <dbReference type="Proteomes" id="UP001500034"/>
    </source>
</evidence>
<keyword evidence="3" id="KW-1185">Reference proteome</keyword>
<accession>A0ABP7P8D3</accession>
<gene>
    <name evidence="2" type="ORF">GCM10022384_12210</name>
</gene>
<feature type="compositionally biased region" description="Pro residues" evidence="1">
    <location>
        <begin position="1"/>
        <end position="13"/>
    </location>
</feature>
<reference evidence="3" key="1">
    <citation type="journal article" date="2019" name="Int. J. Syst. Evol. Microbiol.">
        <title>The Global Catalogue of Microorganisms (GCM) 10K type strain sequencing project: providing services to taxonomists for standard genome sequencing and annotation.</title>
        <authorList>
            <consortium name="The Broad Institute Genomics Platform"/>
            <consortium name="The Broad Institute Genome Sequencing Center for Infectious Disease"/>
            <person name="Wu L."/>
            <person name="Ma J."/>
        </authorList>
    </citation>
    <scope>NUCLEOTIDE SEQUENCE [LARGE SCALE GENOMIC DNA]</scope>
    <source>
        <strain evidence="3">JCM 17027</strain>
    </source>
</reference>
<dbReference type="Proteomes" id="UP001500034">
    <property type="component" value="Unassembled WGS sequence"/>
</dbReference>
<proteinExistence type="predicted"/>
<dbReference type="EMBL" id="BAABCQ010000016">
    <property type="protein sequence ID" value="GAA3961270.1"/>
    <property type="molecule type" value="Genomic_DNA"/>
</dbReference>
<dbReference type="Gene3D" id="3.40.50.1000">
    <property type="entry name" value="HAD superfamily/HAD-like"/>
    <property type="match status" value="1"/>
</dbReference>
<evidence type="ECO:0000313" key="2">
    <source>
        <dbReference type="EMBL" id="GAA3961270.1"/>
    </source>
</evidence>
<evidence type="ECO:0000256" key="1">
    <source>
        <dbReference type="SAM" id="MobiDB-lite"/>
    </source>
</evidence>
<feature type="compositionally biased region" description="Low complexity" evidence="1">
    <location>
        <begin position="14"/>
        <end position="28"/>
    </location>
</feature>
<organism evidence="2 3">
    <name type="scientific">Streptomyces marokkonensis</name>
    <dbReference type="NCBI Taxonomy" id="324855"/>
    <lineage>
        <taxon>Bacteria</taxon>
        <taxon>Bacillati</taxon>
        <taxon>Actinomycetota</taxon>
        <taxon>Actinomycetes</taxon>
        <taxon>Kitasatosporales</taxon>
        <taxon>Streptomycetaceae</taxon>
        <taxon>Streptomyces</taxon>
    </lineage>
</organism>
<dbReference type="InterPro" id="IPR023214">
    <property type="entry name" value="HAD_sf"/>
</dbReference>
<feature type="region of interest" description="Disordered" evidence="1">
    <location>
        <begin position="1"/>
        <end position="37"/>
    </location>
</feature>
<protein>
    <submittedName>
        <fullName evidence="2">Uncharacterized protein</fullName>
    </submittedName>
</protein>